<evidence type="ECO:0000313" key="4">
    <source>
        <dbReference type="Proteomes" id="UP000325466"/>
    </source>
</evidence>
<dbReference type="Pfam" id="PF00027">
    <property type="entry name" value="cNMP_binding"/>
    <property type="match status" value="1"/>
</dbReference>
<gene>
    <name evidence="3" type="ORF">OCS65_07920</name>
    <name evidence="2" type="ORF">RAJCM14343_2649</name>
</gene>
<dbReference type="EMBL" id="BLAH01000084">
    <property type="protein sequence ID" value="GES37395.1"/>
    <property type="molecule type" value="Genomic_DNA"/>
</dbReference>
<feature type="domain" description="Cyclic nucleotide-binding" evidence="1">
    <location>
        <begin position="11"/>
        <end position="80"/>
    </location>
</feature>
<evidence type="ECO:0000313" key="3">
    <source>
        <dbReference type="EMBL" id="UYF95672.1"/>
    </source>
</evidence>
<sequence>MTTPPLDGIRALAGLGPEARDRIAALAHPVRFAAGEHVFHEGGEARSCWLLQDGRVDLYTVVPGRGPVTLDTFVDGDVLGWSWLTPPYRWHYGAVAAAATSALEVDAAALQALSEADAEFGYTVMRALFGALLERLQATRARLLDLYAGPDVR</sequence>
<dbReference type="GO" id="GO:0003700">
    <property type="term" value="F:DNA-binding transcription factor activity"/>
    <property type="evidence" value="ECO:0007669"/>
    <property type="project" value="TreeGrafter"/>
</dbReference>
<dbReference type="GO" id="GO:0005829">
    <property type="term" value="C:cytosol"/>
    <property type="evidence" value="ECO:0007669"/>
    <property type="project" value="TreeGrafter"/>
</dbReference>
<evidence type="ECO:0000313" key="5">
    <source>
        <dbReference type="Proteomes" id="UP001163947"/>
    </source>
</evidence>
<dbReference type="AlphaFoldDB" id="A0A059MM71"/>
<name>A0A059MM71_9NOCA</name>
<dbReference type="InterPro" id="IPR014710">
    <property type="entry name" value="RmlC-like_jellyroll"/>
</dbReference>
<proteinExistence type="predicted"/>
<dbReference type="PANTHER" id="PTHR24567:SF74">
    <property type="entry name" value="HTH-TYPE TRANSCRIPTIONAL REGULATOR ARCR"/>
    <property type="match status" value="1"/>
</dbReference>
<organism evidence="3 5">
    <name type="scientific">Rhodococcus aetherivorans</name>
    <dbReference type="NCBI Taxonomy" id="191292"/>
    <lineage>
        <taxon>Bacteria</taxon>
        <taxon>Bacillati</taxon>
        <taxon>Actinomycetota</taxon>
        <taxon>Actinomycetes</taxon>
        <taxon>Mycobacteriales</taxon>
        <taxon>Nocardiaceae</taxon>
        <taxon>Rhodococcus</taxon>
    </lineage>
</organism>
<dbReference type="InterPro" id="IPR018490">
    <property type="entry name" value="cNMP-bd_dom_sf"/>
</dbReference>
<reference evidence="3" key="3">
    <citation type="submission" date="2022-09" db="EMBL/GenBank/DDBJ databases">
        <title>The genome sequence of Rhodococcus aetherivorans N1.</title>
        <authorList>
            <person name="Jiang W."/>
        </authorList>
    </citation>
    <scope>NUCLEOTIDE SEQUENCE</scope>
    <source>
        <strain evidence="3">N1</strain>
    </source>
</reference>
<accession>A0A0F6VLJ2</accession>
<reference evidence="2" key="2">
    <citation type="submission" date="2019-10" db="EMBL/GenBank/DDBJ databases">
        <title>Draft genome sequence of Rhodococcus aetherivorans JCM 14343.</title>
        <authorList>
            <person name="Inoue D."/>
            <person name="Nakazawa M."/>
            <person name="Yamamoto N."/>
            <person name="Sei K."/>
            <person name="Ike M."/>
        </authorList>
    </citation>
    <scope>NUCLEOTIDE SEQUENCE</scope>
    <source>
        <strain evidence="2">JCM 14343</strain>
    </source>
</reference>
<reference evidence="2 4" key="1">
    <citation type="journal article" date="2018" name="Biodegradation">
        <title>1,4-Dioxane degradation characteristics of Rhodococcus aetherivorans JCM 14343.</title>
        <authorList>
            <person name="Inoue D."/>
            <person name="Tsunoda T."/>
            <person name="Yamamoto N."/>
            <person name="Ike M."/>
            <person name="Sei K."/>
        </authorList>
    </citation>
    <scope>NUCLEOTIDE SEQUENCE [LARGE SCALE GENOMIC DNA]</scope>
    <source>
        <strain evidence="2 4">JCM 14343</strain>
    </source>
</reference>
<dbReference type="PANTHER" id="PTHR24567">
    <property type="entry name" value="CRP FAMILY TRANSCRIPTIONAL REGULATORY PROTEIN"/>
    <property type="match status" value="1"/>
</dbReference>
<dbReference type="GeneID" id="83620335"/>
<dbReference type="RefSeq" id="WP_029545463.1">
    <property type="nucleotide sequence ID" value="NZ_BAAAYP010000005.1"/>
</dbReference>
<keyword evidence="4" id="KW-1185">Reference proteome</keyword>
<dbReference type="PROSITE" id="PS50042">
    <property type="entry name" value="CNMP_BINDING_3"/>
    <property type="match status" value="1"/>
</dbReference>
<dbReference type="Proteomes" id="UP001163947">
    <property type="component" value="Chromosome"/>
</dbReference>
<dbReference type="KEGG" id="rav:AAT18_20755"/>
<dbReference type="SUPFAM" id="SSF51206">
    <property type="entry name" value="cAMP-binding domain-like"/>
    <property type="match status" value="1"/>
</dbReference>
<dbReference type="Proteomes" id="UP000325466">
    <property type="component" value="Unassembled WGS sequence"/>
</dbReference>
<dbReference type="EMBL" id="CP106982">
    <property type="protein sequence ID" value="UYF95672.1"/>
    <property type="molecule type" value="Genomic_DNA"/>
</dbReference>
<dbReference type="InterPro" id="IPR000595">
    <property type="entry name" value="cNMP-bd_dom"/>
</dbReference>
<protein>
    <submittedName>
        <fullName evidence="3">Cyclic nucleotide-binding domain-containing protein</fullName>
    </submittedName>
    <submittedName>
        <fullName evidence="2">cAMP-binding protein</fullName>
    </submittedName>
</protein>
<accession>A0A059MM71</accession>
<dbReference type="SMART" id="SM00100">
    <property type="entry name" value="cNMP"/>
    <property type="match status" value="1"/>
</dbReference>
<dbReference type="CDD" id="cd00038">
    <property type="entry name" value="CAP_ED"/>
    <property type="match status" value="1"/>
</dbReference>
<evidence type="ECO:0000313" key="2">
    <source>
        <dbReference type="EMBL" id="GES37395.1"/>
    </source>
</evidence>
<evidence type="ECO:0000259" key="1">
    <source>
        <dbReference type="PROSITE" id="PS50042"/>
    </source>
</evidence>
<dbReference type="Gene3D" id="2.60.120.10">
    <property type="entry name" value="Jelly Rolls"/>
    <property type="match status" value="1"/>
</dbReference>
<dbReference type="InterPro" id="IPR050397">
    <property type="entry name" value="Env_Response_Regulators"/>
</dbReference>